<dbReference type="InterPro" id="IPR036691">
    <property type="entry name" value="Endo/exonu/phosph_ase_sf"/>
</dbReference>
<dbReference type="SUPFAM" id="SSF50729">
    <property type="entry name" value="PH domain-like"/>
    <property type="match status" value="1"/>
</dbReference>
<dbReference type="AlphaFoldDB" id="D8M836"/>
<dbReference type="InParanoid" id="D8M836"/>
<evidence type="ECO:0000313" key="3">
    <source>
        <dbReference type="EMBL" id="CBK24225.2"/>
    </source>
</evidence>
<dbReference type="GeneID" id="24921038"/>
<proteinExistence type="predicted"/>
<name>D8M836_BLAHO</name>
<dbReference type="Pfam" id="PF00169">
    <property type="entry name" value="PH"/>
    <property type="match status" value="1"/>
</dbReference>
<dbReference type="Gene3D" id="2.30.29.30">
    <property type="entry name" value="Pleckstrin-homology domain (PH domain)/Phosphotyrosine-binding domain (PTB)"/>
    <property type="match status" value="1"/>
</dbReference>
<sequence>MKSMCRHRTLPKIKEPVVKSGFLLKKGKRSPGYSKRVVVLLQDRIVVYANLGDPVAMACINLNGAEIQADKQVKKRFNVLCPNEKCKFCFECVMDMDYTGWFAAIQANIDVFPRRRRRFQEHRRRRLSESRRDHHSGHSSSKRPQNAPHRRRLRSAREAEAASAKRCEGRQLADAVAGHLGRHVEHGRVRPSLQPGGVGAQLVRPYRGGGGGMHEYPQGLVCIAELPELEMRASGVIGSDFHAVQEKVGSTRKEVGFHGYIAVIVASVSPFHAQLFIRIDLIQSGLVPMAEIATKNVALGKNLVVTRASNKGGVRVRCPLDLTAWEGVPDLHTQVDFICCHLASDQHGESKLAKRNKNAV</sequence>
<feature type="compositionally biased region" description="Basic and acidic residues" evidence="1">
    <location>
        <begin position="155"/>
        <end position="166"/>
    </location>
</feature>
<dbReference type="PROSITE" id="PS50003">
    <property type="entry name" value="PH_DOMAIN"/>
    <property type="match status" value="1"/>
</dbReference>
<protein>
    <recommendedName>
        <fullName evidence="2">PH domain-containing protein</fullName>
    </recommendedName>
</protein>
<keyword evidence="4" id="KW-1185">Reference proteome</keyword>
<dbReference type="InterPro" id="IPR001849">
    <property type="entry name" value="PH_domain"/>
</dbReference>
<dbReference type="Gene3D" id="3.60.10.10">
    <property type="entry name" value="Endonuclease/exonuclease/phosphatase"/>
    <property type="match status" value="1"/>
</dbReference>
<accession>D8M836</accession>
<evidence type="ECO:0000259" key="2">
    <source>
        <dbReference type="PROSITE" id="PS50003"/>
    </source>
</evidence>
<feature type="domain" description="PH" evidence="2">
    <location>
        <begin position="16"/>
        <end position="110"/>
    </location>
</feature>
<organism evidence="3">
    <name type="scientific">Blastocystis hominis</name>
    <dbReference type="NCBI Taxonomy" id="12968"/>
    <lineage>
        <taxon>Eukaryota</taxon>
        <taxon>Sar</taxon>
        <taxon>Stramenopiles</taxon>
        <taxon>Bigyra</taxon>
        <taxon>Opalozoa</taxon>
        <taxon>Opalinata</taxon>
        <taxon>Blastocystidae</taxon>
        <taxon>Blastocystis</taxon>
    </lineage>
</organism>
<dbReference type="Proteomes" id="UP000008312">
    <property type="component" value="Unassembled WGS sequence"/>
</dbReference>
<dbReference type="SMART" id="SM00233">
    <property type="entry name" value="PH"/>
    <property type="match status" value="1"/>
</dbReference>
<evidence type="ECO:0000313" key="4">
    <source>
        <dbReference type="Proteomes" id="UP000008312"/>
    </source>
</evidence>
<dbReference type="RefSeq" id="XP_012898273.1">
    <property type="nucleotide sequence ID" value="XM_013042819.1"/>
</dbReference>
<dbReference type="EMBL" id="FN668683">
    <property type="protein sequence ID" value="CBK24225.2"/>
    <property type="molecule type" value="Genomic_DNA"/>
</dbReference>
<evidence type="ECO:0000256" key="1">
    <source>
        <dbReference type="SAM" id="MobiDB-lite"/>
    </source>
</evidence>
<gene>
    <name evidence="3" type="ORF">GSBLH_T00003990001</name>
</gene>
<reference evidence="3" key="1">
    <citation type="submission" date="2010-02" db="EMBL/GenBank/DDBJ databases">
        <title>Sequencing and annotation of the Blastocystis hominis genome.</title>
        <authorList>
            <person name="Wincker P."/>
        </authorList>
    </citation>
    <scope>NUCLEOTIDE SEQUENCE</scope>
    <source>
        <strain evidence="3">Singapore isolate B</strain>
    </source>
</reference>
<feature type="region of interest" description="Disordered" evidence="1">
    <location>
        <begin position="122"/>
        <end position="166"/>
    </location>
</feature>
<dbReference type="InterPro" id="IPR011993">
    <property type="entry name" value="PH-like_dom_sf"/>
</dbReference>